<evidence type="ECO:0000259" key="5">
    <source>
        <dbReference type="Pfam" id="PF19439"/>
    </source>
</evidence>
<protein>
    <submittedName>
        <fullName evidence="7">FPL domain-containing protein</fullName>
    </submittedName>
</protein>
<dbReference type="GO" id="GO:0005770">
    <property type="term" value="C:late endosome"/>
    <property type="evidence" value="ECO:0007669"/>
    <property type="project" value="TreeGrafter"/>
</dbReference>
<dbReference type="InterPro" id="IPR019155">
    <property type="entry name" value="CLEC16A/TT9_N"/>
</dbReference>
<dbReference type="PANTHER" id="PTHR21481:SF0">
    <property type="entry name" value="PROTEIN CLEC16A"/>
    <property type="match status" value="1"/>
</dbReference>
<keyword evidence="2" id="KW-0072">Autophagy</keyword>
<dbReference type="PANTHER" id="PTHR21481">
    <property type="entry name" value="PROTEIN CLEC16A"/>
    <property type="match status" value="1"/>
</dbReference>
<proteinExistence type="inferred from homology"/>
<evidence type="ECO:0000256" key="3">
    <source>
        <dbReference type="SAM" id="Phobius"/>
    </source>
</evidence>
<dbReference type="AlphaFoldDB" id="A0A915HJA7"/>
<evidence type="ECO:0000256" key="1">
    <source>
        <dbReference type="ARBA" id="ARBA00006441"/>
    </source>
</evidence>
<sequence length="627" mass="70566">MKQKCGSYVCVQLLQTLNILFENINSETSSCKLLFIFGITGGVSKTNNYLLSNNNVNSIITYRFDFSDEEACLLYCSLILLILAYYISFLKTLSFKLNPNTIHFFFNEHTGDFPLYTEAVKFFNHSEGMVRIAVRTLTLNVFKGKLKISFFAAKSRDKLECLVAEHLDHIHYTNDILRLGITSLNDMLTDQMLNRLLLPLYLGSLVSNSPSFTELFYQGDGPRIRQASALFFISQIFLVITHTPLVERLACILFLGDKAFLDNEDFTFRVGQSLFYTDQTTPNNICNRTDEEKIHQTLPFSIAKSAAIRSERPWFSALLDALICSRSDYSAFFALCLLYGIGKNEGISPAVLECINSPPGNCEFNEEEMLQQHDTKSKLTDRLVDVIAQCSDADSKVRIVTLEICCEVLKHYSSSSHGKCALSDSNVATLISTRESVLQQLVNSCQKDDIFLDLFEDELQCMQNSSINVQFLSADSTMLRCPSNTPLSGIDFIKRLPCGPQECVRKSVRVYLILRRCFSDLLPEESPLSLATYPSGTVSINDCLNLSNSDMLACTVTQKDKKENCEYLIELAIINVMEGKCPLLFVNNSANGIHLQPNQLIAEIDTSRIKENSIVKMTDSFLPMNIT</sequence>
<dbReference type="GO" id="GO:0005794">
    <property type="term" value="C:Golgi apparatus"/>
    <property type="evidence" value="ECO:0007669"/>
    <property type="project" value="TreeGrafter"/>
</dbReference>
<evidence type="ECO:0000256" key="2">
    <source>
        <dbReference type="ARBA" id="ARBA00023006"/>
    </source>
</evidence>
<keyword evidence="6" id="KW-1185">Reference proteome</keyword>
<feature type="transmembrane region" description="Helical" evidence="3">
    <location>
        <begin position="72"/>
        <end position="90"/>
    </location>
</feature>
<dbReference type="InterPro" id="IPR045820">
    <property type="entry name" value="CLEC16A/TT9_C"/>
</dbReference>
<dbReference type="GO" id="GO:0007034">
    <property type="term" value="P:vacuolar transport"/>
    <property type="evidence" value="ECO:0007669"/>
    <property type="project" value="TreeGrafter"/>
</dbReference>
<accession>A0A915HJA7</accession>
<keyword evidence="3" id="KW-0472">Membrane</keyword>
<keyword evidence="3" id="KW-0812">Transmembrane</keyword>
<organism evidence="6 7">
    <name type="scientific">Romanomermis culicivorax</name>
    <name type="common">Nematode worm</name>
    <dbReference type="NCBI Taxonomy" id="13658"/>
    <lineage>
        <taxon>Eukaryota</taxon>
        <taxon>Metazoa</taxon>
        <taxon>Ecdysozoa</taxon>
        <taxon>Nematoda</taxon>
        <taxon>Enoplea</taxon>
        <taxon>Dorylaimia</taxon>
        <taxon>Mermithida</taxon>
        <taxon>Mermithoidea</taxon>
        <taxon>Mermithidae</taxon>
        <taxon>Romanomermis</taxon>
    </lineage>
</organism>
<dbReference type="Pfam" id="PF19439">
    <property type="entry name" value="CLEC16A_C"/>
    <property type="match status" value="2"/>
</dbReference>
<reference evidence="7" key="1">
    <citation type="submission" date="2022-11" db="UniProtKB">
        <authorList>
            <consortium name="WormBaseParasite"/>
        </authorList>
    </citation>
    <scope>IDENTIFICATION</scope>
</reference>
<dbReference type="GO" id="GO:1901096">
    <property type="term" value="P:regulation of autophagosome maturation"/>
    <property type="evidence" value="ECO:0007669"/>
    <property type="project" value="TreeGrafter"/>
</dbReference>
<dbReference type="Proteomes" id="UP000887565">
    <property type="component" value="Unplaced"/>
</dbReference>
<evidence type="ECO:0000313" key="6">
    <source>
        <dbReference type="Proteomes" id="UP000887565"/>
    </source>
</evidence>
<name>A0A915HJA7_ROMCU</name>
<dbReference type="InterPro" id="IPR039272">
    <property type="entry name" value="CLEC16A/TT9"/>
</dbReference>
<feature type="domain" description="CLEC16A/TT9 C-terminal" evidence="5">
    <location>
        <begin position="154"/>
        <end position="259"/>
    </location>
</feature>
<dbReference type="WBParaSite" id="nRc.2.0.1.t02073-RA">
    <property type="protein sequence ID" value="nRc.2.0.1.t02073-RA"/>
    <property type="gene ID" value="nRc.2.0.1.g02073"/>
</dbReference>
<dbReference type="GO" id="GO:0016197">
    <property type="term" value="P:endosomal transport"/>
    <property type="evidence" value="ECO:0007669"/>
    <property type="project" value="TreeGrafter"/>
</dbReference>
<dbReference type="Pfam" id="PF09758">
    <property type="entry name" value="FPL"/>
    <property type="match status" value="1"/>
</dbReference>
<keyword evidence="3" id="KW-1133">Transmembrane helix</keyword>
<dbReference type="GO" id="GO:0006914">
    <property type="term" value="P:autophagy"/>
    <property type="evidence" value="ECO:0007669"/>
    <property type="project" value="UniProtKB-KW"/>
</dbReference>
<feature type="domain" description="CLEC16A/TT9 C-terminal" evidence="5">
    <location>
        <begin position="287"/>
        <end position="566"/>
    </location>
</feature>
<feature type="domain" description="FPL" evidence="4">
    <location>
        <begin position="46"/>
        <end position="142"/>
    </location>
</feature>
<evidence type="ECO:0000313" key="7">
    <source>
        <dbReference type="WBParaSite" id="nRc.2.0.1.t02073-RA"/>
    </source>
</evidence>
<comment type="similarity">
    <text evidence="1">Belongs to the CLEC16A/gop-1 family.</text>
</comment>
<evidence type="ECO:0000259" key="4">
    <source>
        <dbReference type="Pfam" id="PF09758"/>
    </source>
</evidence>